<dbReference type="KEGG" id="rsn:RSPO_c01001"/>
<protein>
    <submittedName>
        <fullName evidence="1">Uncharacterized protein</fullName>
    </submittedName>
</protein>
<dbReference type="EMBL" id="CP002819">
    <property type="protein sequence ID" value="AEG68302.1"/>
    <property type="molecule type" value="Genomic_DNA"/>
</dbReference>
<organism evidence="1 2">
    <name type="scientific">Ralstonia solanacearum (strain Po82)</name>
    <dbReference type="NCBI Taxonomy" id="1031711"/>
    <lineage>
        <taxon>Bacteria</taxon>
        <taxon>Pseudomonadati</taxon>
        <taxon>Pseudomonadota</taxon>
        <taxon>Betaproteobacteria</taxon>
        <taxon>Burkholderiales</taxon>
        <taxon>Burkholderiaceae</taxon>
        <taxon>Ralstonia</taxon>
        <taxon>Ralstonia solanacearum species complex</taxon>
    </lineage>
</organism>
<gene>
    <name evidence="1" type="ordered locus">RSPO_c01001</name>
</gene>
<dbReference type="AlphaFoldDB" id="F6FZL6"/>
<evidence type="ECO:0000313" key="1">
    <source>
        <dbReference type="EMBL" id="AEG68302.1"/>
    </source>
</evidence>
<evidence type="ECO:0000313" key="2">
    <source>
        <dbReference type="Proteomes" id="UP000007953"/>
    </source>
</evidence>
<name>F6FZL6_RALS8</name>
<proteinExistence type="predicted"/>
<dbReference type="Proteomes" id="UP000007953">
    <property type="component" value="Chromosome"/>
</dbReference>
<accession>F6FZL6</accession>
<sequence>MASIVGIADTKKPAPWRVFCCPPQARESTVYTASLSD</sequence>
<dbReference type="HOGENOM" id="CLU_3347697_0_0_4"/>
<reference evidence="1 2" key="1">
    <citation type="journal article" date="2011" name="J. Bacteriol.">
        <title>Complete genome sequence of the plant pathogen Ralstonia solanacearum strain Po82.</title>
        <authorList>
            <person name="Xu J."/>
            <person name="Zheng H.J."/>
            <person name="Liu L."/>
            <person name="Pan Z.C."/>
            <person name="Prior P."/>
            <person name="Tang B."/>
            <person name="Xu J.S."/>
            <person name="Zhang H."/>
            <person name="Tian Q."/>
            <person name="Zhang L.Q."/>
            <person name="Feng J."/>
        </authorList>
    </citation>
    <scope>NUCLEOTIDE SEQUENCE [LARGE SCALE GENOMIC DNA]</scope>
    <source>
        <strain evidence="1 2">Po82</strain>
    </source>
</reference>